<evidence type="ECO:0000313" key="2">
    <source>
        <dbReference type="EMBL" id="NFV26334.1"/>
    </source>
</evidence>
<accession>A0A6B4JPP2</accession>
<protein>
    <recommendedName>
        <fullName evidence="1">Replication-associated protein ORF2/G2P domain-containing protein</fullName>
    </recommendedName>
</protein>
<name>A0A6B4JPP2_CLOBO</name>
<dbReference type="Proteomes" id="UP000486903">
    <property type="component" value="Unassembled WGS sequence"/>
</dbReference>
<organism evidence="2 3">
    <name type="scientific">Clostridium botulinum</name>
    <dbReference type="NCBI Taxonomy" id="1491"/>
    <lineage>
        <taxon>Bacteria</taxon>
        <taxon>Bacillati</taxon>
        <taxon>Bacillota</taxon>
        <taxon>Clostridia</taxon>
        <taxon>Eubacteriales</taxon>
        <taxon>Clostridiaceae</taxon>
        <taxon>Clostridium</taxon>
    </lineage>
</organism>
<dbReference type="InterPro" id="IPR056906">
    <property type="entry name" value="ORF2/G2P_dom"/>
</dbReference>
<evidence type="ECO:0000313" key="3">
    <source>
        <dbReference type="Proteomes" id="UP000486903"/>
    </source>
</evidence>
<feature type="domain" description="Replication-associated protein ORF2/G2P" evidence="1">
    <location>
        <begin position="103"/>
        <end position="208"/>
    </location>
</feature>
<dbReference type="Pfam" id="PF23343">
    <property type="entry name" value="REP_ORF2-G2P"/>
    <property type="match status" value="1"/>
</dbReference>
<dbReference type="AlphaFoldDB" id="A0A6B4JPP2"/>
<comment type="caution">
    <text evidence="2">The sequence shown here is derived from an EMBL/GenBank/DDBJ whole genome shotgun (WGS) entry which is preliminary data.</text>
</comment>
<dbReference type="EMBL" id="SXFB01000005">
    <property type="protein sequence ID" value="NFV26334.1"/>
    <property type="molecule type" value="Genomic_DNA"/>
</dbReference>
<reference evidence="2 3" key="1">
    <citation type="submission" date="2019-04" db="EMBL/GenBank/DDBJ databases">
        <title>Genome sequencing of Clostridium botulinum Groups I-IV and Clostridium butyricum.</title>
        <authorList>
            <person name="Brunt J."/>
            <person name="Van Vliet A.H.M."/>
            <person name="Stringer S.C."/>
            <person name="Carter A.T."/>
            <person name="Peck M.W."/>
        </authorList>
    </citation>
    <scope>NUCLEOTIDE SEQUENCE [LARGE SCALE GENOMIC DNA]</scope>
    <source>
        <strain evidence="2 3">BL81</strain>
    </source>
</reference>
<dbReference type="RefSeq" id="WP_003369460.1">
    <property type="nucleotide sequence ID" value="NZ_JACBBA010000006.1"/>
</dbReference>
<proteinExistence type="predicted"/>
<sequence length="294" mass="35522">MKLYDRYEYEEVYNKDLNLLSEESKEDRIESLRKNDRYSYVVKTITSGDIVESEIYPTWKNRNDMPRSKRKNKQRAAQKNLNDKNTKKKIVRLVNTNFTNNDVMVTLTYDDKHLPNEEEARKDIQNYIRKLRRYKRKEGLSELKYIYVIEFKKEEEKSKKIRVHHHIIINKMDRDIIEKLWDKGYANAKRLQSDEFGLEGMARYIAKDLKGSRRWSASRNLKQPKITINRTKLTKRKVENMVRNQNVFREIFEKTYPNCTYNECEVKYSQINGGFYLHAKLIKGNRNKYLSKVY</sequence>
<gene>
    <name evidence="2" type="ORF">FDG31_09135</name>
</gene>
<evidence type="ECO:0000259" key="1">
    <source>
        <dbReference type="Pfam" id="PF23343"/>
    </source>
</evidence>